<dbReference type="Gene3D" id="3.40.50.2000">
    <property type="entry name" value="Glycogen Phosphorylase B"/>
    <property type="match status" value="2"/>
</dbReference>
<dbReference type="EMBL" id="FNEJ01000016">
    <property type="protein sequence ID" value="SDJ05327.1"/>
    <property type="molecule type" value="Genomic_DNA"/>
</dbReference>
<feature type="domain" description="Glycosyl transferase family 1" evidence="1">
    <location>
        <begin position="198"/>
        <end position="347"/>
    </location>
</feature>
<dbReference type="OrthoDB" id="9790710at2"/>
<dbReference type="PANTHER" id="PTHR45947">
    <property type="entry name" value="SULFOQUINOVOSYL TRANSFERASE SQD2"/>
    <property type="match status" value="1"/>
</dbReference>
<accession>A0A1G8QKT5</accession>
<evidence type="ECO:0000259" key="1">
    <source>
        <dbReference type="Pfam" id="PF00534"/>
    </source>
</evidence>
<protein>
    <submittedName>
        <fullName evidence="2">Glycosyltransferase involved in cell wall bisynthesis</fullName>
    </submittedName>
</protein>
<dbReference type="Proteomes" id="UP000199093">
    <property type="component" value="Unassembled WGS sequence"/>
</dbReference>
<organism evidence="2 3">
    <name type="scientific">Salipiger marinus</name>
    <dbReference type="NCBI Taxonomy" id="555512"/>
    <lineage>
        <taxon>Bacteria</taxon>
        <taxon>Pseudomonadati</taxon>
        <taxon>Pseudomonadota</taxon>
        <taxon>Alphaproteobacteria</taxon>
        <taxon>Rhodobacterales</taxon>
        <taxon>Roseobacteraceae</taxon>
        <taxon>Salipiger</taxon>
    </lineage>
</organism>
<dbReference type="InterPro" id="IPR050194">
    <property type="entry name" value="Glycosyltransferase_grp1"/>
</dbReference>
<dbReference type="GO" id="GO:0016757">
    <property type="term" value="F:glycosyltransferase activity"/>
    <property type="evidence" value="ECO:0007669"/>
    <property type="project" value="InterPro"/>
</dbReference>
<evidence type="ECO:0000313" key="3">
    <source>
        <dbReference type="Proteomes" id="UP000199093"/>
    </source>
</evidence>
<dbReference type="AlphaFoldDB" id="A0A1G8QKT5"/>
<sequence length="378" mass="41338">MTGSSLSYTPPRIAVVYTHFPHYRAPVFEAMSQSAAYDYTFHYDPKGIEKTIASGAAAGNHHFLAVRSWRGLMWQGGALALARDPKVDGFIFLGNPFILSTWAAVTLARMRGKPVFLWTHGWLRRDRGAKARLRRAFYRLADGLLVYGARAREIGKAEGFDPARIYVINNSLDYAAQKRAREAALTMPDATRSDKDVPDKPFFLSVSRLVDSVELDKAIEAMARLPADTALVVVGAGPKREALEKQAKALGVDVRFTGAIYDETRLASLFLQARAVVSPGKVGLLAMHALAYGTPVITHDDLDRQMPEVEAIDAGVTGAFFKRGDVADLARHMGEFLGGNTKEARRAAAIARIEAGYTPEAQVVYITAALDTKIKRVG</sequence>
<dbReference type="RefSeq" id="WP_089849391.1">
    <property type="nucleotide sequence ID" value="NZ_FNEJ01000016.1"/>
</dbReference>
<proteinExistence type="predicted"/>
<evidence type="ECO:0000313" key="2">
    <source>
        <dbReference type="EMBL" id="SDJ05327.1"/>
    </source>
</evidence>
<dbReference type="PANTHER" id="PTHR45947:SF3">
    <property type="entry name" value="SULFOQUINOVOSYL TRANSFERASE SQD2"/>
    <property type="match status" value="1"/>
</dbReference>
<gene>
    <name evidence="2" type="ORF">SAMN04487993_101648</name>
</gene>
<name>A0A1G8QKT5_9RHOB</name>
<dbReference type="Pfam" id="PF00534">
    <property type="entry name" value="Glycos_transf_1"/>
    <property type="match status" value="1"/>
</dbReference>
<dbReference type="STRING" id="555512.SAMN04487993_101648"/>
<dbReference type="SUPFAM" id="SSF53756">
    <property type="entry name" value="UDP-Glycosyltransferase/glycogen phosphorylase"/>
    <property type="match status" value="1"/>
</dbReference>
<keyword evidence="2" id="KW-0808">Transferase</keyword>
<keyword evidence="3" id="KW-1185">Reference proteome</keyword>
<reference evidence="2 3" key="1">
    <citation type="submission" date="2016-10" db="EMBL/GenBank/DDBJ databases">
        <authorList>
            <person name="de Groot N.N."/>
        </authorList>
    </citation>
    <scope>NUCLEOTIDE SEQUENCE [LARGE SCALE GENOMIC DNA]</scope>
    <source>
        <strain evidence="2 3">DSM 26424</strain>
    </source>
</reference>
<dbReference type="InterPro" id="IPR001296">
    <property type="entry name" value="Glyco_trans_1"/>
</dbReference>